<reference evidence="1 2" key="1">
    <citation type="journal article" date="2015" name="Genome Announc.">
        <title>Draft Genome Sequence of the Terrestrial Cyanobacterium Scytonema millei VB511283, Isolated from Eastern India.</title>
        <authorList>
            <person name="Sen D."/>
            <person name="Chandrababunaidu M.M."/>
            <person name="Singh D."/>
            <person name="Sanghi N."/>
            <person name="Ghorai A."/>
            <person name="Mishra G.P."/>
            <person name="Madduluri M."/>
            <person name="Adhikary S.P."/>
            <person name="Tripathy S."/>
        </authorList>
    </citation>
    <scope>NUCLEOTIDE SEQUENCE [LARGE SCALE GENOMIC DNA]</scope>
    <source>
        <strain evidence="1 2">VB511283</strain>
    </source>
</reference>
<dbReference type="RefSeq" id="WP_039714073.1">
    <property type="nucleotide sequence ID" value="NZ_JTJC03000006.1"/>
</dbReference>
<protein>
    <submittedName>
        <fullName evidence="1">Hemagglutinin</fullName>
    </submittedName>
</protein>
<dbReference type="AlphaFoldDB" id="A0A9X5I699"/>
<evidence type="ECO:0000313" key="1">
    <source>
        <dbReference type="EMBL" id="NHC36901.1"/>
    </source>
</evidence>
<keyword evidence="2" id="KW-1185">Reference proteome</keyword>
<gene>
    <name evidence="1" type="ORF">QH73_0020060</name>
</gene>
<proteinExistence type="predicted"/>
<name>A0A9X5I699_9CYAN</name>
<sequence length="89" mass="10496">MSDEELQMLVASTAQKIRMLGGYDVSKVNLLVDSRSRQIIHLQRQSNALHRRMDDTMSEIRNLRVDTRELQIENNRILYNLEQRIAIDK</sequence>
<comment type="caution">
    <text evidence="1">The sequence shown here is derived from an EMBL/GenBank/DDBJ whole genome shotgun (WGS) entry which is preliminary data.</text>
</comment>
<evidence type="ECO:0000313" key="2">
    <source>
        <dbReference type="Proteomes" id="UP000031532"/>
    </source>
</evidence>
<organism evidence="1 2">
    <name type="scientific">Scytonema millei VB511283</name>
    <dbReference type="NCBI Taxonomy" id="1245923"/>
    <lineage>
        <taxon>Bacteria</taxon>
        <taxon>Bacillati</taxon>
        <taxon>Cyanobacteriota</taxon>
        <taxon>Cyanophyceae</taxon>
        <taxon>Nostocales</taxon>
        <taxon>Scytonemataceae</taxon>
        <taxon>Scytonema</taxon>
    </lineage>
</organism>
<dbReference type="Proteomes" id="UP000031532">
    <property type="component" value="Unassembled WGS sequence"/>
</dbReference>
<dbReference type="EMBL" id="JTJC03000006">
    <property type="protein sequence ID" value="NHC36901.1"/>
    <property type="molecule type" value="Genomic_DNA"/>
</dbReference>
<accession>A0A9X5I699</accession>